<dbReference type="SUPFAM" id="SSF52540">
    <property type="entry name" value="P-loop containing nucleoside triphosphate hydrolases"/>
    <property type="match status" value="1"/>
</dbReference>
<feature type="repeat" description="WD" evidence="3">
    <location>
        <begin position="1265"/>
        <end position="1306"/>
    </location>
</feature>
<feature type="repeat" description="WD" evidence="3">
    <location>
        <begin position="1534"/>
        <end position="1565"/>
    </location>
</feature>
<dbReference type="SUPFAM" id="SSF50998">
    <property type="entry name" value="Quinoprotein alcohol dehydrogenase-like"/>
    <property type="match status" value="1"/>
</dbReference>
<organism evidence="6 7">
    <name type="scientific">Rhizoctonia solani 123E</name>
    <dbReference type="NCBI Taxonomy" id="1423351"/>
    <lineage>
        <taxon>Eukaryota</taxon>
        <taxon>Fungi</taxon>
        <taxon>Dikarya</taxon>
        <taxon>Basidiomycota</taxon>
        <taxon>Agaricomycotina</taxon>
        <taxon>Agaricomycetes</taxon>
        <taxon>Cantharellales</taxon>
        <taxon>Ceratobasidiaceae</taxon>
        <taxon>Rhizoctonia</taxon>
    </lineage>
</organism>
<dbReference type="PROSITE" id="PS00678">
    <property type="entry name" value="WD_REPEATS_1"/>
    <property type="match status" value="5"/>
</dbReference>
<dbReference type="Pfam" id="PF00400">
    <property type="entry name" value="WD40"/>
    <property type="match status" value="11"/>
</dbReference>
<keyword evidence="7" id="KW-1185">Reference proteome</keyword>
<dbReference type="InterPro" id="IPR036812">
    <property type="entry name" value="NAD(P)_OxRdtase_dom_sf"/>
</dbReference>
<dbReference type="InterPro" id="IPR019775">
    <property type="entry name" value="WD40_repeat_CS"/>
</dbReference>
<dbReference type="CDD" id="cd19075">
    <property type="entry name" value="AKR_AKR7A1-5"/>
    <property type="match status" value="1"/>
</dbReference>
<feature type="repeat" description="WD" evidence="3">
    <location>
        <begin position="1578"/>
        <end position="1612"/>
    </location>
</feature>
<evidence type="ECO:0000313" key="6">
    <source>
        <dbReference type="EMBL" id="KEP53301.1"/>
    </source>
</evidence>
<proteinExistence type="predicted"/>
<keyword evidence="2" id="KW-0677">Repeat</keyword>
<dbReference type="Gene3D" id="3.20.20.100">
    <property type="entry name" value="NADP-dependent oxidoreductase domain"/>
    <property type="match status" value="1"/>
</dbReference>
<gene>
    <name evidence="6" type="ORF">V565_032970</name>
</gene>
<feature type="domain" description="Nephrocystin 3-like N-terminal" evidence="5">
    <location>
        <begin position="604"/>
        <end position="738"/>
    </location>
</feature>
<accession>A0A074S1V4</accession>
<dbReference type="PANTHER" id="PTHR19848">
    <property type="entry name" value="WD40 REPEAT PROTEIN"/>
    <property type="match status" value="1"/>
</dbReference>
<feature type="repeat" description="WD" evidence="3">
    <location>
        <begin position="1187"/>
        <end position="1221"/>
    </location>
</feature>
<dbReference type="InterPro" id="IPR059179">
    <property type="entry name" value="MLKL-like_MCAfunc"/>
</dbReference>
<dbReference type="InterPro" id="IPR027417">
    <property type="entry name" value="P-loop_NTPase"/>
</dbReference>
<dbReference type="HOGENOM" id="CLU_000288_6_3_1"/>
<feature type="repeat" description="WD" evidence="3">
    <location>
        <begin position="1354"/>
        <end position="1395"/>
    </location>
</feature>
<dbReference type="PROSITE" id="PS50082">
    <property type="entry name" value="WD_REPEATS_2"/>
    <property type="match status" value="10"/>
</dbReference>
<feature type="repeat" description="WD" evidence="3">
    <location>
        <begin position="1307"/>
        <end position="1348"/>
    </location>
</feature>
<dbReference type="InterPro" id="IPR001680">
    <property type="entry name" value="WD40_rpt"/>
</dbReference>
<feature type="domain" description="NADP-dependent oxidoreductase" evidence="4">
    <location>
        <begin position="9"/>
        <end position="325"/>
    </location>
</feature>
<dbReference type="Pfam" id="PF00248">
    <property type="entry name" value="Aldo_ket_red"/>
    <property type="match status" value="1"/>
</dbReference>
<feature type="repeat" description="WD" evidence="3">
    <location>
        <begin position="1678"/>
        <end position="1712"/>
    </location>
</feature>
<evidence type="ECO:0000259" key="4">
    <source>
        <dbReference type="Pfam" id="PF00248"/>
    </source>
</evidence>
<dbReference type="InterPro" id="IPR020472">
    <property type="entry name" value="WD40_PAC1"/>
</dbReference>
<dbReference type="OrthoDB" id="3244246at2759"/>
<name>A0A074S1V4_9AGAM</name>
<reference evidence="6 7" key="1">
    <citation type="submission" date="2013-12" db="EMBL/GenBank/DDBJ databases">
        <authorList>
            <person name="Cubeta M."/>
            <person name="Pakala S."/>
            <person name="Fedorova N."/>
            <person name="Thomas E."/>
            <person name="Dean R."/>
            <person name="Jabaji S."/>
            <person name="Neate S."/>
            <person name="Toda T."/>
            <person name="Tavantzis S."/>
            <person name="Vilgalys R."/>
            <person name="Bharathan N."/>
            <person name="Pakala S."/>
            <person name="Losada L.S."/>
            <person name="Zafar N."/>
            <person name="Nierman W."/>
        </authorList>
    </citation>
    <scope>NUCLEOTIDE SEQUENCE [LARGE SCALE GENOMIC DNA]</scope>
    <source>
        <strain evidence="6 7">123E</strain>
    </source>
</reference>
<dbReference type="STRING" id="1423351.A0A074S1V4"/>
<evidence type="ECO:0000256" key="3">
    <source>
        <dbReference type="PROSITE-ProRule" id="PRU00221"/>
    </source>
</evidence>
<dbReference type="InterPro" id="IPR056884">
    <property type="entry name" value="NPHP3-like_N"/>
</dbReference>
<feature type="repeat" description="WD" evidence="3">
    <location>
        <begin position="1397"/>
        <end position="1438"/>
    </location>
</feature>
<dbReference type="Pfam" id="PF24883">
    <property type="entry name" value="NPHP3_N"/>
    <property type="match status" value="1"/>
</dbReference>
<dbReference type="SUPFAM" id="SSF50978">
    <property type="entry name" value="WD40 repeat-like"/>
    <property type="match status" value="2"/>
</dbReference>
<dbReference type="PANTHER" id="PTHR19848:SF8">
    <property type="entry name" value="F-BOX AND WD REPEAT DOMAIN CONTAINING 7"/>
    <property type="match status" value="1"/>
</dbReference>
<protein>
    <submittedName>
        <fullName evidence="6">Putative vegetative incompatibility protein HET-E-1</fullName>
    </submittedName>
</protein>
<keyword evidence="1 3" id="KW-0853">WD repeat</keyword>
<dbReference type="InterPro" id="IPR011047">
    <property type="entry name" value="Quinoprotein_ADH-like_sf"/>
</dbReference>
<dbReference type="CDD" id="cd21037">
    <property type="entry name" value="MLKL_NTD"/>
    <property type="match status" value="1"/>
</dbReference>
<dbReference type="SMART" id="SM00320">
    <property type="entry name" value="WD40"/>
    <property type="match status" value="14"/>
</dbReference>
<dbReference type="Gene3D" id="2.130.10.10">
    <property type="entry name" value="YVTN repeat-like/Quinoprotein amine dehydrogenase"/>
    <property type="match status" value="6"/>
</dbReference>
<comment type="caution">
    <text evidence="6">The sequence shown here is derived from an EMBL/GenBank/DDBJ whole genome shotgun (WGS) entry which is preliminary data.</text>
</comment>
<dbReference type="EMBL" id="AZST01000066">
    <property type="protein sequence ID" value="KEP53301.1"/>
    <property type="molecule type" value="Genomic_DNA"/>
</dbReference>
<dbReference type="CDD" id="cd00200">
    <property type="entry name" value="WD40"/>
    <property type="match status" value="1"/>
</dbReference>
<feature type="repeat" description="WD" evidence="3">
    <location>
        <begin position="1714"/>
        <end position="1748"/>
    </location>
</feature>
<sequence length="1847" mass="202157">MAPKETKVPLIFGTMTIGEAGKNGVRNSDLNECQSILDTFFSHGHTEIDTARMYAEGTTEASIQELAHILISRVYPVEPGWHSPERLRAKFTESLDKLNRKKVRVFYLHAPDRSVPFEETLGEVDEMHKEGLFEIFGVSNFAAWEVAEIVGICKANGYVQPKIYQAMYNAITRAIEPELVPCLRKFGIRLVVYNPLAGGFFAGKLSGVGDVPQEGRFGGDGAMGKMYRARYVRENYFAALESLKAVAAAHNLRLTEIALRWCQHHSVLKPEDGVILGKLCFASVNWVLLSVCVGASSAAQLEQNCADSAKGPLPDEVLTALDDAWELCSPPYLSHNLGLVVKLYTSGSAIDSLGVATPDLMGEWIKRRVDVLHPTATSSNSEHLTWAATLDSHAAINIAALATTPVNPNQTELGWVEINLPTANATSDQGNQPWAALRSTLKALKLTSKAFPPLEAIATQLLDFFDDMKSTEKYRNEYLDLAKSLERTLRRLNEHIPLANPGGMSDEVNKIVSEIQGQIDNIKKQKNHGTLRRMVQVRKDTDELMRCHRQIEVLFAQLQVDLSIGTRSIVDETLVDSRLRGIGPAYEATYNSIQSMDVKRRAWTGKTAIAYTTCTQLEANNQLGANFFCSRTLPGCRDVGRVIPTIAYQLARFFPPFRSQLCQILADDPDASTRDLTTQFRKLLKEPMKLVKDIIPNNIVVLIDALDELDGPSSARLFLKLLFENAGGMPVRFFVTSRPDHGLYAAIMSQGSHMRNVFHLHEIENSFVQADIGTYLNAELGPLSLPSSQIQQLAEQAGRFFIYAATAVEYLEPSDPEADHGTRLTTLLRLTSEQPNPRQQKIDGLYAAILRAVFEKPNRDPSEIECIKLVLWSAICAQEPLTAASLSKLLKLDNDRQVVIALKPLRSVLHISEHTEHISTLHASFPDFMFNRKRSGDYACNELTHHGLLAERCFELMQNQLRFNICKLESTLSFDRDVPNLSATTDTMISSELFYACQYWGVHLQHSSITDSLVLHVKNLMVYRLLTWMEVLTLKQAISRGESILGGVERWLQDNNSGPNAHQFVHDAWRFVTSFAASPASASTPHIYISALALWHPESLIFKQYSLLIQGCMGIDETSFTYGSPALLATWDNGTGSQMNSIALSPDGSRLVSGDSGLFHSASSMYVWDVRVGSIILRKPIPRSAGVLSVAFSGDGTRIASGCSDRSIYIWDAITGEAVSSSFQLDSKVVCVAFSHDGSRIICGSDDGTIHNLDTVTGRAIVEPFRNHTRTVNSIAVSPDGAHLVSGSDDHTIYVCELRTGSNRGPFVGHTGAVLSVAYSPCGTRVASGSADRMIRIWDVLTGDAQVTFGPWTIGRRTGTVCSVAFSPNGSRIVSGLGDYAIYVWDSVTGQMVAGPFQGNSAPVNAVVVSPDSTRIFSCSSDGTIGVWDLRSPITTSVIKRKGHSAPIRGLVASRTSGLIFSLTKIGEVGTWDVLDGSVVELTTSLRGELNSEINTLTFIPSSLNNNRQIVATHIGSHISVWNLSTGKRVAGPFQGHTGQVHSAAISPNGRDVITGSEDNTIRVWMSIVAAIPQVKLLQGHSGGVMSVAFSPDGNYVASGSKDSLVILWDLRGDHSSWHLSRWFEGHRHSVTSVDFSPKGTHVVSGSTDCTIRIWDVIAGVSSKTPGVIGSHPDLTYIDCVKFSPNGARIASSSSDYTIWAWDAATTRVIAGPFKAHTDRVCAMTFSPDSARIISGSEDHTIRTWNIDAAGVPDAPDPSTDMDAASEPGVLGSWRLEDSGWVIDRTGRPLVWVPKPLRPALGWPCNPLVISTAGSLQLPIDGLLDGRIWQELCQHQETKDAESLLRM</sequence>
<dbReference type="InterPro" id="IPR015943">
    <property type="entry name" value="WD40/YVTN_repeat-like_dom_sf"/>
</dbReference>
<evidence type="ECO:0000313" key="7">
    <source>
        <dbReference type="Proteomes" id="UP000027456"/>
    </source>
</evidence>
<evidence type="ECO:0000259" key="5">
    <source>
        <dbReference type="Pfam" id="PF24883"/>
    </source>
</evidence>
<evidence type="ECO:0000256" key="1">
    <source>
        <dbReference type="ARBA" id="ARBA00022574"/>
    </source>
</evidence>
<dbReference type="SUPFAM" id="SSF51430">
    <property type="entry name" value="NAD(P)-linked oxidoreductase"/>
    <property type="match status" value="1"/>
</dbReference>
<dbReference type="PROSITE" id="PS50294">
    <property type="entry name" value="WD_REPEATS_REGION"/>
    <property type="match status" value="9"/>
</dbReference>
<feature type="repeat" description="WD" evidence="3">
    <location>
        <begin position="1624"/>
        <end position="1665"/>
    </location>
</feature>
<dbReference type="InterPro" id="IPR023210">
    <property type="entry name" value="NADP_OxRdtase_dom"/>
</dbReference>
<dbReference type="Proteomes" id="UP000027456">
    <property type="component" value="Unassembled WGS sequence"/>
</dbReference>
<dbReference type="InterPro" id="IPR036322">
    <property type="entry name" value="WD40_repeat_dom_sf"/>
</dbReference>
<dbReference type="PRINTS" id="PR00320">
    <property type="entry name" value="GPROTEINBRPT"/>
</dbReference>
<evidence type="ECO:0000256" key="2">
    <source>
        <dbReference type="ARBA" id="ARBA00022737"/>
    </source>
</evidence>